<dbReference type="AlphaFoldDB" id="A0A2T6GHW3"/>
<evidence type="ECO:0000256" key="3">
    <source>
        <dbReference type="ARBA" id="ARBA00023004"/>
    </source>
</evidence>
<evidence type="ECO:0000313" key="7">
    <source>
        <dbReference type="EMBL" id="PUA43749.1"/>
    </source>
</evidence>
<dbReference type="PROSITE" id="PS51007">
    <property type="entry name" value="CYTC"/>
    <property type="match status" value="1"/>
</dbReference>
<dbReference type="RefSeq" id="WP_060841039.1">
    <property type="nucleotide sequence ID" value="NZ_PIZE01000008.1"/>
</dbReference>
<reference evidence="7 8" key="1">
    <citation type="submission" date="2018-03" db="EMBL/GenBank/DDBJ databases">
        <title>Draft genome sequence of the plant growth promoting rhizobacterium Pseudomonas protegens strain BNJ-SS-45 isolated from wheat (Triticum aestivum) rhizosphere.</title>
        <authorList>
            <person name="Bajpai A."/>
            <person name="Shende K."/>
            <person name="Meena N."/>
            <person name="Upadhyayula S.R."/>
            <person name="Suravajhala P."/>
            <person name="Medicherla K.M."/>
            <person name="Johri B.N."/>
        </authorList>
    </citation>
    <scope>NUCLEOTIDE SEQUENCE [LARGE SCALE GENOMIC DNA]</scope>
    <source>
        <strain evidence="7 8">BNJ-SS-45</strain>
    </source>
</reference>
<dbReference type="EMBL" id="PYJM01000004">
    <property type="protein sequence ID" value="PUA43749.1"/>
    <property type="molecule type" value="Genomic_DNA"/>
</dbReference>
<keyword evidence="2 4" id="KW-0479">Metal-binding</keyword>
<evidence type="ECO:0000256" key="4">
    <source>
        <dbReference type="PROSITE-ProRule" id="PRU00433"/>
    </source>
</evidence>
<organism evidence="7 8">
    <name type="scientific">Pseudomonas protegens</name>
    <dbReference type="NCBI Taxonomy" id="380021"/>
    <lineage>
        <taxon>Bacteria</taxon>
        <taxon>Pseudomonadati</taxon>
        <taxon>Pseudomonadota</taxon>
        <taxon>Gammaproteobacteria</taxon>
        <taxon>Pseudomonadales</taxon>
        <taxon>Pseudomonadaceae</taxon>
        <taxon>Pseudomonas</taxon>
    </lineage>
</organism>
<feature type="domain" description="Cytochrome c" evidence="6">
    <location>
        <begin position="35"/>
        <end position="105"/>
    </location>
</feature>
<proteinExistence type="predicted"/>
<feature type="chain" id="PRO_5015561872" evidence="5">
    <location>
        <begin position="32"/>
        <end position="111"/>
    </location>
</feature>
<dbReference type="GO" id="GO:0009055">
    <property type="term" value="F:electron transfer activity"/>
    <property type="evidence" value="ECO:0007669"/>
    <property type="project" value="InterPro"/>
</dbReference>
<accession>A0A2T6GHW3</accession>
<dbReference type="InterPro" id="IPR036909">
    <property type="entry name" value="Cyt_c-like_dom_sf"/>
</dbReference>
<evidence type="ECO:0000313" key="8">
    <source>
        <dbReference type="Proteomes" id="UP000244178"/>
    </source>
</evidence>
<dbReference type="InterPro" id="IPR009056">
    <property type="entry name" value="Cyt_c-like_dom"/>
</dbReference>
<keyword evidence="3 4" id="KW-0408">Iron</keyword>
<dbReference type="Gene3D" id="1.10.760.10">
    <property type="entry name" value="Cytochrome c-like domain"/>
    <property type="match status" value="1"/>
</dbReference>
<sequence>MSSLLDSPTVKRSLALCLSLPLAVLATTAAADGDGVWKSGENVYAKVCGHCHEKNVGPQIKGRQLPTPYITAVVRNGFRAMPAFPASFIDDNALQQVADYISKAPATAAQP</sequence>
<comment type="caution">
    <text evidence="7">The sequence shown here is derived from an EMBL/GenBank/DDBJ whole genome shotgun (WGS) entry which is preliminary data.</text>
</comment>
<gene>
    <name evidence="7" type="ORF">C5U62_17385</name>
</gene>
<protein>
    <submittedName>
        <fullName evidence="7">Cytochrome c</fullName>
    </submittedName>
</protein>
<name>A0A2T6GHW3_9PSED</name>
<keyword evidence="5" id="KW-0732">Signal</keyword>
<dbReference type="Proteomes" id="UP000244178">
    <property type="component" value="Unassembled WGS sequence"/>
</dbReference>
<evidence type="ECO:0000259" key="6">
    <source>
        <dbReference type="PROSITE" id="PS51007"/>
    </source>
</evidence>
<feature type="signal peptide" evidence="5">
    <location>
        <begin position="1"/>
        <end position="31"/>
    </location>
</feature>
<keyword evidence="1 4" id="KW-0349">Heme</keyword>
<evidence type="ECO:0000256" key="5">
    <source>
        <dbReference type="SAM" id="SignalP"/>
    </source>
</evidence>
<dbReference type="SUPFAM" id="SSF46626">
    <property type="entry name" value="Cytochrome c"/>
    <property type="match status" value="1"/>
</dbReference>
<dbReference type="GO" id="GO:0046872">
    <property type="term" value="F:metal ion binding"/>
    <property type="evidence" value="ECO:0007669"/>
    <property type="project" value="UniProtKB-KW"/>
</dbReference>
<dbReference type="Pfam" id="PF13442">
    <property type="entry name" value="Cytochrome_CBB3"/>
    <property type="match status" value="1"/>
</dbReference>
<dbReference type="GO" id="GO:0020037">
    <property type="term" value="F:heme binding"/>
    <property type="evidence" value="ECO:0007669"/>
    <property type="project" value="InterPro"/>
</dbReference>
<evidence type="ECO:0000256" key="2">
    <source>
        <dbReference type="ARBA" id="ARBA00022723"/>
    </source>
</evidence>
<evidence type="ECO:0000256" key="1">
    <source>
        <dbReference type="ARBA" id="ARBA00022617"/>
    </source>
</evidence>